<feature type="region of interest" description="Disordered" evidence="1">
    <location>
        <begin position="255"/>
        <end position="281"/>
    </location>
</feature>
<dbReference type="CDD" id="cd06257">
    <property type="entry name" value="DnaJ"/>
    <property type="match status" value="1"/>
</dbReference>
<protein>
    <recommendedName>
        <fullName evidence="2">J domain-containing protein</fullName>
    </recommendedName>
</protein>
<dbReference type="SUPFAM" id="SSF46565">
    <property type="entry name" value="Chaperone J-domain"/>
    <property type="match status" value="1"/>
</dbReference>
<reference evidence="6 8" key="1">
    <citation type="submission" date="2018-09" db="EMBL/GenBank/DDBJ databases">
        <title>Genomic investigation of the strawberry pathogen Phytophthora fragariae indicates pathogenicity is determined by transcriptional variation in three key races.</title>
        <authorList>
            <person name="Adams T.M."/>
            <person name="Armitage A.D."/>
            <person name="Sobczyk M.K."/>
            <person name="Bates H.J."/>
            <person name="Dunwell J.M."/>
            <person name="Nellist C.F."/>
            <person name="Harrison R.J."/>
        </authorList>
    </citation>
    <scope>NUCLEOTIDE SEQUENCE [LARGE SCALE GENOMIC DNA]</scope>
    <source>
        <strain evidence="4 6">SCRP249</strain>
        <strain evidence="3 8">SCRP324</strain>
        <strain evidence="5 7">SCRP333</strain>
    </source>
</reference>
<evidence type="ECO:0000313" key="4">
    <source>
        <dbReference type="EMBL" id="KAE9020540.1"/>
    </source>
</evidence>
<dbReference type="InterPro" id="IPR001623">
    <property type="entry name" value="DnaJ_domain"/>
</dbReference>
<proteinExistence type="predicted"/>
<dbReference type="Proteomes" id="UP000429607">
    <property type="component" value="Unassembled WGS sequence"/>
</dbReference>
<feature type="region of interest" description="Disordered" evidence="1">
    <location>
        <begin position="202"/>
        <end position="229"/>
    </location>
</feature>
<gene>
    <name evidence="4" type="ORF">PR001_g13580</name>
    <name evidence="3" type="ORF">PR002_g13967</name>
    <name evidence="5" type="ORF">PR003_g14409</name>
</gene>
<dbReference type="Pfam" id="PF00226">
    <property type="entry name" value="DnaJ"/>
    <property type="match status" value="1"/>
</dbReference>
<evidence type="ECO:0000256" key="1">
    <source>
        <dbReference type="SAM" id="MobiDB-lite"/>
    </source>
</evidence>
<evidence type="ECO:0000313" key="6">
    <source>
        <dbReference type="Proteomes" id="UP000429607"/>
    </source>
</evidence>
<dbReference type="PANTHER" id="PTHR45270">
    <property type="entry name" value="OS03G0832900 PROTEIN"/>
    <property type="match status" value="1"/>
</dbReference>
<dbReference type="Gene3D" id="1.10.287.110">
    <property type="entry name" value="DnaJ domain"/>
    <property type="match status" value="1"/>
</dbReference>
<feature type="region of interest" description="Disordered" evidence="1">
    <location>
        <begin position="160"/>
        <end position="187"/>
    </location>
</feature>
<feature type="compositionally biased region" description="Basic residues" evidence="1">
    <location>
        <begin position="90"/>
        <end position="108"/>
    </location>
</feature>
<dbReference type="PANTHER" id="PTHR45270:SF4">
    <property type="entry name" value="CHAPERONE DNAJ-DOMAIN SUPERFAMILY PROTEIN"/>
    <property type="match status" value="1"/>
</dbReference>
<dbReference type="Proteomes" id="UP000435112">
    <property type="component" value="Unassembled WGS sequence"/>
</dbReference>
<dbReference type="EMBL" id="QXFV01000937">
    <property type="protein sequence ID" value="KAE9020540.1"/>
    <property type="molecule type" value="Genomic_DNA"/>
</dbReference>
<name>A0A6A3LQE5_9STRA</name>
<evidence type="ECO:0000313" key="5">
    <source>
        <dbReference type="EMBL" id="KAE9332644.1"/>
    </source>
</evidence>
<evidence type="ECO:0000313" key="8">
    <source>
        <dbReference type="Proteomes" id="UP000435112"/>
    </source>
</evidence>
<dbReference type="InterPro" id="IPR055494">
    <property type="entry name" value="DUF7066"/>
</dbReference>
<feature type="compositionally biased region" description="Polar residues" evidence="1">
    <location>
        <begin position="206"/>
        <end position="223"/>
    </location>
</feature>
<dbReference type="SMART" id="SM00271">
    <property type="entry name" value="DnaJ"/>
    <property type="match status" value="1"/>
</dbReference>
<dbReference type="EMBL" id="QXFT01000953">
    <property type="protein sequence ID" value="KAE9332644.1"/>
    <property type="molecule type" value="Genomic_DNA"/>
</dbReference>
<dbReference type="Proteomes" id="UP000434957">
    <property type="component" value="Unassembled WGS sequence"/>
</dbReference>
<feature type="region of interest" description="Disordered" evidence="1">
    <location>
        <begin position="82"/>
        <end position="131"/>
    </location>
</feature>
<dbReference type="AlphaFoldDB" id="A0A6A3LQE5"/>
<evidence type="ECO:0000313" key="3">
    <source>
        <dbReference type="EMBL" id="KAE9015255.1"/>
    </source>
</evidence>
<dbReference type="InterPro" id="IPR036869">
    <property type="entry name" value="J_dom_sf"/>
</dbReference>
<evidence type="ECO:0000313" key="7">
    <source>
        <dbReference type="Proteomes" id="UP000434957"/>
    </source>
</evidence>
<feature type="compositionally biased region" description="Polar residues" evidence="1">
    <location>
        <begin position="171"/>
        <end position="187"/>
    </location>
</feature>
<sequence length="281" mass="31708">MDEVCRILGCGSHYEVLKLVAPGTVTETIFVAAQQVRRRYKELAILVHPDKNRATDAEAAFKRLSEAYECLVDDTSQRSYLQKLQQSRVKSPKPARPTHKHKYKRKRKASETPTEAEAKEPLPTKRRRTPEEIWQQFQREDEELARREFHAKGFERVYDSTPKRAAKTNRAGDNSTSSHTVSQTEQQDILDSHLDTKARKWAAWSKPNSTQAESQSTAATRGSSEVAGSVEETKVPEILICCLLCRRKFPTAEALGRHEASSKLHAANLQAQKARKSGDGP</sequence>
<accession>A0A6A3LQE5</accession>
<comment type="caution">
    <text evidence="4">The sequence shown here is derived from an EMBL/GenBank/DDBJ whole genome shotgun (WGS) entry which is preliminary data.</text>
</comment>
<dbReference type="PRINTS" id="PR00625">
    <property type="entry name" value="JDOMAIN"/>
</dbReference>
<dbReference type="PROSITE" id="PS50076">
    <property type="entry name" value="DNAJ_2"/>
    <property type="match status" value="1"/>
</dbReference>
<keyword evidence="7" id="KW-1185">Reference proteome</keyword>
<feature type="domain" description="J" evidence="2">
    <location>
        <begin position="12"/>
        <end position="85"/>
    </location>
</feature>
<evidence type="ECO:0000259" key="2">
    <source>
        <dbReference type="PROSITE" id="PS50076"/>
    </source>
</evidence>
<organism evidence="4 6">
    <name type="scientific">Phytophthora rubi</name>
    <dbReference type="NCBI Taxonomy" id="129364"/>
    <lineage>
        <taxon>Eukaryota</taxon>
        <taxon>Sar</taxon>
        <taxon>Stramenopiles</taxon>
        <taxon>Oomycota</taxon>
        <taxon>Peronosporomycetes</taxon>
        <taxon>Peronosporales</taxon>
        <taxon>Peronosporaceae</taxon>
        <taxon>Phytophthora</taxon>
    </lineage>
</organism>
<dbReference type="OrthoDB" id="10250354at2759"/>
<dbReference type="Pfam" id="PF23217">
    <property type="entry name" value="DUF7066"/>
    <property type="match status" value="1"/>
</dbReference>
<dbReference type="EMBL" id="QXFU01000950">
    <property type="protein sequence ID" value="KAE9015255.1"/>
    <property type="molecule type" value="Genomic_DNA"/>
</dbReference>